<gene>
    <name evidence="1" type="ORF">MIPYR_100057</name>
</gene>
<dbReference type="Gene3D" id="3.90.550.10">
    <property type="entry name" value="Spore Coat Polysaccharide Biosynthesis Protein SpsA, Chain A"/>
    <property type="match status" value="1"/>
</dbReference>
<dbReference type="RefSeq" id="WP_295574095.1">
    <property type="nucleotide sequence ID" value="NZ_FLQR01000002.1"/>
</dbReference>
<dbReference type="PANTHER" id="PTHR43179">
    <property type="entry name" value="RHAMNOSYLTRANSFERASE WBBL"/>
    <property type="match status" value="1"/>
</dbReference>
<name>A0A1Y5NXL5_9MICO</name>
<dbReference type="AlphaFoldDB" id="A0A1Y5NXL5"/>
<dbReference type="InterPro" id="IPR029044">
    <property type="entry name" value="Nucleotide-diphossugar_trans"/>
</dbReference>
<protein>
    <submittedName>
        <fullName evidence="1">Putative dual-domain glycosyl transferase</fullName>
    </submittedName>
</protein>
<dbReference type="Pfam" id="PF13641">
    <property type="entry name" value="Glyco_tranf_2_3"/>
    <property type="match status" value="1"/>
</dbReference>
<reference evidence="1" key="1">
    <citation type="submission" date="2016-03" db="EMBL/GenBank/DDBJ databases">
        <authorList>
            <person name="Ploux O."/>
        </authorList>
    </citation>
    <scope>NUCLEOTIDE SEQUENCE</scope>
    <source>
        <strain evidence="1">UC1</strain>
    </source>
</reference>
<organism evidence="1">
    <name type="scientific">uncultured Microbacterium sp</name>
    <dbReference type="NCBI Taxonomy" id="191216"/>
    <lineage>
        <taxon>Bacteria</taxon>
        <taxon>Bacillati</taxon>
        <taxon>Actinomycetota</taxon>
        <taxon>Actinomycetes</taxon>
        <taxon>Micrococcales</taxon>
        <taxon>Microbacteriaceae</taxon>
        <taxon>Microbacterium</taxon>
        <taxon>environmental samples</taxon>
    </lineage>
</organism>
<accession>A0A1Y5NXL5</accession>
<dbReference type="PANTHER" id="PTHR43179:SF11">
    <property type="entry name" value="GLYCOSYL TRANSFERASE"/>
    <property type="match status" value="1"/>
</dbReference>
<evidence type="ECO:0000313" key="1">
    <source>
        <dbReference type="EMBL" id="SBS71217.1"/>
    </source>
</evidence>
<dbReference type="SUPFAM" id="SSF53448">
    <property type="entry name" value="Nucleotide-diphospho-sugar transferases"/>
    <property type="match status" value="1"/>
</dbReference>
<dbReference type="GO" id="GO:0016740">
    <property type="term" value="F:transferase activity"/>
    <property type="evidence" value="ECO:0007669"/>
    <property type="project" value="UniProtKB-KW"/>
</dbReference>
<sequence>MAVASAFVVVNYGSSSLLEKNLIQSVFSCGPDSVVVVDNFTTDEERTRMRALAARESWALVEPVENLGFGGGMNLGVARALELGAREFLLLNPDARIEAQAWLVMLAALSPDALVAPRVVDGAGQTWFDGADVYLADGLTMSAARRARRPDEPRWEWLTGACLLLTDALWARVGGFDEDYFLYWEDVDLSRRVVAAGGRLIVAHEAVVVHDEGGTHGEAVRAEAKSSTYYYYAIRNRLMFAVKHLDEEGVRRWARSTIASAKEVLLRGGRRQFLRPMSPLVAAYRGVRDGRRLVRAHFRAERGVRR</sequence>
<dbReference type="CDD" id="cd04186">
    <property type="entry name" value="GT_2_like_c"/>
    <property type="match status" value="1"/>
</dbReference>
<keyword evidence="1" id="KW-0808">Transferase</keyword>
<proteinExistence type="predicted"/>
<dbReference type="EMBL" id="FLQR01000002">
    <property type="protein sequence ID" value="SBS71217.1"/>
    <property type="molecule type" value="Genomic_DNA"/>
</dbReference>